<dbReference type="RefSeq" id="WP_142492753.1">
    <property type="nucleotide sequence ID" value="NZ_FXTO01000006.1"/>
</dbReference>
<proteinExistence type="predicted"/>
<evidence type="ECO:0000256" key="1">
    <source>
        <dbReference type="SAM" id="MobiDB-lite"/>
    </source>
</evidence>
<name>A0A521CI33_9RHOB</name>
<evidence type="ECO:0000313" key="3">
    <source>
        <dbReference type="Proteomes" id="UP000316030"/>
    </source>
</evidence>
<accession>A0A521CI33</accession>
<organism evidence="2 3">
    <name type="scientific">Thalassovita litoralis</name>
    <dbReference type="NCBI Taxonomy" id="1010611"/>
    <lineage>
        <taxon>Bacteria</taxon>
        <taxon>Pseudomonadati</taxon>
        <taxon>Pseudomonadota</taxon>
        <taxon>Alphaproteobacteria</taxon>
        <taxon>Rhodobacterales</taxon>
        <taxon>Roseobacteraceae</taxon>
        <taxon>Thalassovita</taxon>
    </lineage>
</organism>
<dbReference type="EMBL" id="FXTO01000006">
    <property type="protein sequence ID" value="SMO58360.1"/>
    <property type="molecule type" value="Genomic_DNA"/>
</dbReference>
<dbReference type="AlphaFoldDB" id="A0A521CI33"/>
<gene>
    <name evidence="2" type="ORF">SAMN06265173_106131</name>
</gene>
<dbReference type="OrthoDB" id="7876422at2"/>
<feature type="compositionally biased region" description="Polar residues" evidence="1">
    <location>
        <begin position="96"/>
        <end position="106"/>
    </location>
</feature>
<keyword evidence="3" id="KW-1185">Reference proteome</keyword>
<reference evidence="2 3" key="1">
    <citation type="submission" date="2017-05" db="EMBL/GenBank/DDBJ databases">
        <authorList>
            <person name="Varghese N."/>
            <person name="Submissions S."/>
        </authorList>
    </citation>
    <scope>NUCLEOTIDE SEQUENCE [LARGE SCALE GENOMIC DNA]</scope>
    <source>
        <strain evidence="2 3">DSM 29506</strain>
    </source>
</reference>
<dbReference type="Proteomes" id="UP000316030">
    <property type="component" value="Unassembled WGS sequence"/>
</dbReference>
<evidence type="ECO:0000313" key="2">
    <source>
        <dbReference type="EMBL" id="SMO58360.1"/>
    </source>
</evidence>
<feature type="region of interest" description="Disordered" evidence="1">
    <location>
        <begin position="74"/>
        <end position="115"/>
    </location>
</feature>
<sequence>MKDDIRNGNGTSLSENFASSAQRIVEIDVAKYQAHLDASDLTPEQKENFLRGLLSIILAISDLGFEVRPLEEFSGKEVENRTQSPKAALDRVGSKEQLNLGTNRNSGPMGGLEVE</sequence>
<protein>
    <submittedName>
        <fullName evidence="2">Uncharacterized protein</fullName>
    </submittedName>
</protein>